<dbReference type="EMBL" id="BTPU01000005">
    <property type="protein sequence ID" value="GMQ61179.1"/>
    <property type="molecule type" value="Genomic_DNA"/>
</dbReference>
<comment type="caution">
    <text evidence="1">The sequence shown here is derived from an EMBL/GenBank/DDBJ whole genome shotgun (WGS) entry which is preliminary data.</text>
</comment>
<sequence length="95" mass="10684">MLTQGTFRTVSKSGAITIPAKLRREYGIQSGDGYELFVEGKNIILKPYLPRCIFCGKQENVKNYKGKYVCQNCHDAISEALGKEPIAEQQRSVEK</sequence>
<reference evidence="1" key="1">
    <citation type="submission" date="2023-09" db="EMBL/GenBank/DDBJ databases">
        <title>Vallitalea sediminicola and Vallitalea maricola sp. nov., anaerobic bacteria isolated from marine sediment.</title>
        <authorList>
            <person name="Hirano S."/>
            <person name="Maeda A."/>
            <person name="Terahara T."/>
            <person name="Mori K."/>
            <person name="Hamada M."/>
            <person name="Matsumoto R."/>
            <person name="Kobayashi T."/>
        </authorList>
    </citation>
    <scope>NUCLEOTIDE SEQUENCE</scope>
    <source>
        <strain evidence="1">AN17-2</strain>
    </source>
</reference>
<keyword evidence="1" id="KW-0238">DNA-binding</keyword>
<evidence type="ECO:0000313" key="2">
    <source>
        <dbReference type="Proteomes" id="UP001374599"/>
    </source>
</evidence>
<protein>
    <submittedName>
        <fullName evidence="1">AbrB/MazE/SpoVT family DNA-binding domain-containing protein</fullName>
    </submittedName>
</protein>
<name>A0ACB5UF66_9FIRM</name>
<keyword evidence="2" id="KW-1185">Reference proteome</keyword>
<organism evidence="1 2">
    <name type="scientific">Vallitalea maricola</name>
    <dbReference type="NCBI Taxonomy" id="3074433"/>
    <lineage>
        <taxon>Bacteria</taxon>
        <taxon>Bacillati</taxon>
        <taxon>Bacillota</taxon>
        <taxon>Clostridia</taxon>
        <taxon>Lachnospirales</taxon>
        <taxon>Vallitaleaceae</taxon>
        <taxon>Vallitalea</taxon>
    </lineage>
</organism>
<dbReference type="Proteomes" id="UP001374599">
    <property type="component" value="Unassembled WGS sequence"/>
</dbReference>
<gene>
    <name evidence="1" type="ORF">AN2V17_04070</name>
</gene>
<proteinExistence type="predicted"/>
<accession>A0ACB5UF66</accession>
<evidence type="ECO:0000313" key="1">
    <source>
        <dbReference type="EMBL" id="GMQ61179.1"/>
    </source>
</evidence>